<evidence type="ECO:0000313" key="4">
    <source>
        <dbReference type="Proteomes" id="UP000324497"/>
    </source>
</evidence>
<keyword evidence="1" id="KW-0238">DNA-binding</keyword>
<feature type="domain" description="HTH cro/C1-type" evidence="2">
    <location>
        <begin position="6"/>
        <end position="58"/>
    </location>
</feature>
<dbReference type="InterPro" id="IPR010982">
    <property type="entry name" value="Lambda_DNA-bd_dom_sf"/>
</dbReference>
<evidence type="ECO:0000256" key="1">
    <source>
        <dbReference type="ARBA" id="ARBA00023125"/>
    </source>
</evidence>
<dbReference type="GO" id="GO:0003677">
    <property type="term" value="F:DNA binding"/>
    <property type="evidence" value="ECO:0007669"/>
    <property type="project" value="UniProtKB-KW"/>
</dbReference>
<dbReference type="PROSITE" id="PS50943">
    <property type="entry name" value="HTH_CROC1"/>
    <property type="match status" value="1"/>
</dbReference>
<name>A0A3S6R1C8_9LACO</name>
<dbReference type="CDD" id="cd00093">
    <property type="entry name" value="HTH_XRE"/>
    <property type="match status" value="1"/>
</dbReference>
<gene>
    <name evidence="3" type="ORF">BSQ50_07155</name>
</gene>
<protein>
    <submittedName>
        <fullName evidence="3">Transcriptional regulator</fullName>
    </submittedName>
</protein>
<sequence length="105" mass="12338">MIVERIKELAKKNHITVYQLESELSLGHNTIYQWNKRQPSITRVEKIADYFNVSIDYLLGRESQKNPQIELKQDKDVIFTYEGKKISPADFAIIESILRNNKVDK</sequence>
<dbReference type="Gene3D" id="1.10.260.40">
    <property type="entry name" value="lambda repressor-like DNA-binding domains"/>
    <property type="match status" value="1"/>
</dbReference>
<evidence type="ECO:0000313" key="3">
    <source>
        <dbReference type="EMBL" id="AUJ32357.1"/>
    </source>
</evidence>
<proteinExistence type="predicted"/>
<dbReference type="EMBL" id="CP018180">
    <property type="protein sequence ID" value="AUJ32357.1"/>
    <property type="molecule type" value="Genomic_DNA"/>
</dbReference>
<organism evidence="3 4">
    <name type="scientific">Liquorilactobacillus nagelii</name>
    <dbReference type="NCBI Taxonomy" id="82688"/>
    <lineage>
        <taxon>Bacteria</taxon>
        <taxon>Bacillati</taxon>
        <taxon>Bacillota</taxon>
        <taxon>Bacilli</taxon>
        <taxon>Lactobacillales</taxon>
        <taxon>Lactobacillaceae</taxon>
        <taxon>Liquorilactobacillus</taxon>
    </lineage>
</organism>
<dbReference type="PANTHER" id="PTHR46558">
    <property type="entry name" value="TRACRIPTIONAL REGULATORY PROTEIN-RELATED-RELATED"/>
    <property type="match status" value="1"/>
</dbReference>
<evidence type="ECO:0000259" key="2">
    <source>
        <dbReference type="PROSITE" id="PS50943"/>
    </source>
</evidence>
<dbReference type="PANTHER" id="PTHR46558:SF11">
    <property type="entry name" value="HTH-TYPE TRANSCRIPTIONAL REGULATOR XRE"/>
    <property type="match status" value="1"/>
</dbReference>
<dbReference type="Pfam" id="PF01381">
    <property type="entry name" value="HTH_3"/>
    <property type="match status" value="1"/>
</dbReference>
<keyword evidence="4" id="KW-1185">Reference proteome</keyword>
<dbReference type="Proteomes" id="UP000324497">
    <property type="component" value="Chromosome"/>
</dbReference>
<accession>A0A3S6R1C8</accession>
<dbReference type="AlphaFoldDB" id="A0A3S6R1C8"/>
<dbReference type="RefSeq" id="WP_148126805.1">
    <property type="nucleotide sequence ID" value="NZ_CP018180.1"/>
</dbReference>
<reference evidence="3 4" key="1">
    <citation type="submission" date="2016-11" db="EMBL/GenBank/DDBJ databases">
        <title>Interaction between Lactobacillus species and yeast in water kefir.</title>
        <authorList>
            <person name="Behr J."/>
            <person name="Xu D."/>
            <person name="Vogel R.F."/>
        </authorList>
    </citation>
    <scope>NUCLEOTIDE SEQUENCE [LARGE SCALE GENOMIC DNA]</scope>
    <source>
        <strain evidence="3 4">TMW 1.1827</strain>
    </source>
</reference>
<dbReference type="KEGG" id="lng:BSQ50_07155"/>
<dbReference type="SMART" id="SM00530">
    <property type="entry name" value="HTH_XRE"/>
    <property type="match status" value="1"/>
</dbReference>
<dbReference type="InterPro" id="IPR001387">
    <property type="entry name" value="Cro/C1-type_HTH"/>
</dbReference>
<dbReference type="SUPFAM" id="SSF47413">
    <property type="entry name" value="lambda repressor-like DNA-binding domains"/>
    <property type="match status" value="1"/>
</dbReference>